<comment type="subcellular location">
    <subcellularLocation>
        <location evidence="1">Membrane</location>
        <topology evidence="1">Multi-pass membrane protein</topology>
    </subcellularLocation>
</comment>
<feature type="compositionally biased region" description="Low complexity" evidence="5">
    <location>
        <begin position="209"/>
        <end position="225"/>
    </location>
</feature>
<dbReference type="GO" id="GO:0016020">
    <property type="term" value="C:membrane"/>
    <property type="evidence" value="ECO:0007669"/>
    <property type="project" value="UniProtKB-SubCell"/>
</dbReference>
<dbReference type="OrthoDB" id="268713at2"/>
<evidence type="ECO:0000256" key="1">
    <source>
        <dbReference type="ARBA" id="ARBA00004141"/>
    </source>
</evidence>
<dbReference type="AlphaFoldDB" id="A0A5B1CKR1"/>
<feature type="region of interest" description="Disordered" evidence="5">
    <location>
        <begin position="189"/>
        <end position="225"/>
    </location>
</feature>
<proteinExistence type="predicted"/>
<accession>A0A5B1CKR1</accession>
<dbReference type="InterPro" id="IPR003825">
    <property type="entry name" value="Colicin-V_CvpA"/>
</dbReference>
<evidence type="ECO:0000256" key="4">
    <source>
        <dbReference type="ARBA" id="ARBA00023136"/>
    </source>
</evidence>
<evidence type="ECO:0000313" key="8">
    <source>
        <dbReference type="Proteomes" id="UP000322699"/>
    </source>
</evidence>
<dbReference type="EMBL" id="VRLW01000001">
    <property type="protein sequence ID" value="KAA1260465.1"/>
    <property type="molecule type" value="Genomic_DNA"/>
</dbReference>
<feature type="transmembrane region" description="Helical" evidence="6">
    <location>
        <begin position="100"/>
        <end position="123"/>
    </location>
</feature>
<dbReference type="Proteomes" id="UP000322699">
    <property type="component" value="Unassembled WGS sequence"/>
</dbReference>
<dbReference type="PANTHER" id="PTHR37306">
    <property type="entry name" value="COLICIN V PRODUCTION PROTEIN"/>
    <property type="match status" value="1"/>
</dbReference>
<dbReference type="Pfam" id="PF02674">
    <property type="entry name" value="Colicin_V"/>
    <property type="match status" value="1"/>
</dbReference>
<organism evidence="7 8">
    <name type="scientific">Rubripirellula obstinata</name>
    <dbReference type="NCBI Taxonomy" id="406547"/>
    <lineage>
        <taxon>Bacteria</taxon>
        <taxon>Pseudomonadati</taxon>
        <taxon>Planctomycetota</taxon>
        <taxon>Planctomycetia</taxon>
        <taxon>Pirellulales</taxon>
        <taxon>Pirellulaceae</taxon>
        <taxon>Rubripirellula</taxon>
    </lineage>
</organism>
<gene>
    <name evidence="7" type="ORF">LF1_30050</name>
</gene>
<dbReference type="RefSeq" id="WP_084422263.1">
    <property type="nucleotide sequence ID" value="NZ_LWSK01000002.1"/>
</dbReference>
<comment type="caution">
    <text evidence="7">The sequence shown here is derived from an EMBL/GenBank/DDBJ whole genome shotgun (WGS) entry which is preliminary data.</text>
</comment>
<evidence type="ECO:0000256" key="2">
    <source>
        <dbReference type="ARBA" id="ARBA00022692"/>
    </source>
</evidence>
<evidence type="ECO:0000313" key="7">
    <source>
        <dbReference type="EMBL" id="KAA1260465.1"/>
    </source>
</evidence>
<dbReference type="GO" id="GO:0009403">
    <property type="term" value="P:toxin biosynthetic process"/>
    <property type="evidence" value="ECO:0007669"/>
    <property type="project" value="InterPro"/>
</dbReference>
<keyword evidence="8" id="KW-1185">Reference proteome</keyword>
<feature type="transmembrane region" description="Helical" evidence="6">
    <location>
        <begin position="60"/>
        <end position="79"/>
    </location>
</feature>
<evidence type="ECO:0000256" key="3">
    <source>
        <dbReference type="ARBA" id="ARBA00022989"/>
    </source>
</evidence>
<feature type="transmembrane region" description="Helical" evidence="6">
    <location>
        <begin position="7"/>
        <end position="40"/>
    </location>
</feature>
<keyword evidence="4 6" id="KW-0472">Membrane</keyword>
<feature type="compositionally biased region" description="Polar residues" evidence="5">
    <location>
        <begin position="189"/>
        <end position="208"/>
    </location>
</feature>
<evidence type="ECO:0000256" key="5">
    <source>
        <dbReference type="SAM" id="MobiDB-lite"/>
    </source>
</evidence>
<dbReference type="PANTHER" id="PTHR37306:SF1">
    <property type="entry name" value="COLICIN V PRODUCTION PROTEIN"/>
    <property type="match status" value="1"/>
</dbReference>
<keyword evidence="3 6" id="KW-1133">Transmembrane helix</keyword>
<keyword evidence="2 6" id="KW-0812">Transmembrane</keyword>
<sequence length="225" mass="24933">MQIYDIIMIVVLVGAMLFGAAKGFAWQLASIASIVVSYFVALKFREPFSRSIALDPPLNRLLAMLILYVATALLVWVAFRMVSKSIDRLRLKEFDRHIGAIFGLIKGGLYCVLLTLFAVTLAGEQIRETVVSSKSGHYIADVLDRSESVIPPEIHEFVGPYLRRFEQQFNQPAGGGLVSPSAAQFATEARQQIQSWTPESAASQSWVPQQAQQPNTQQQGGSFQR</sequence>
<evidence type="ECO:0000256" key="6">
    <source>
        <dbReference type="SAM" id="Phobius"/>
    </source>
</evidence>
<reference evidence="7 8" key="1">
    <citation type="submission" date="2019-08" db="EMBL/GenBank/DDBJ databases">
        <title>Deep-cultivation of Planctomycetes and their phenomic and genomic characterization uncovers novel biology.</title>
        <authorList>
            <person name="Wiegand S."/>
            <person name="Jogler M."/>
            <person name="Boedeker C."/>
            <person name="Pinto D."/>
            <person name="Vollmers J."/>
            <person name="Rivas-Marin E."/>
            <person name="Kohn T."/>
            <person name="Peeters S.H."/>
            <person name="Heuer A."/>
            <person name="Rast P."/>
            <person name="Oberbeckmann S."/>
            <person name="Bunk B."/>
            <person name="Jeske O."/>
            <person name="Meyerdierks A."/>
            <person name="Storesund J.E."/>
            <person name="Kallscheuer N."/>
            <person name="Luecker S."/>
            <person name="Lage O.M."/>
            <person name="Pohl T."/>
            <person name="Merkel B.J."/>
            <person name="Hornburger P."/>
            <person name="Mueller R.-W."/>
            <person name="Bruemmer F."/>
            <person name="Labrenz M."/>
            <person name="Spormann A.M."/>
            <person name="Op Den Camp H."/>
            <person name="Overmann J."/>
            <person name="Amann R."/>
            <person name="Jetten M.S.M."/>
            <person name="Mascher T."/>
            <person name="Medema M.H."/>
            <person name="Devos D.P."/>
            <person name="Kaster A.-K."/>
            <person name="Ovreas L."/>
            <person name="Rohde M."/>
            <person name="Galperin M.Y."/>
            <person name="Jogler C."/>
        </authorList>
    </citation>
    <scope>NUCLEOTIDE SEQUENCE [LARGE SCALE GENOMIC DNA]</scope>
    <source>
        <strain evidence="7 8">LF1</strain>
    </source>
</reference>
<protein>
    <submittedName>
        <fullName evidence="7">Colicin V production protein</fullName>
    </submittedName>
</protein>
<name>A0A5B1CKR1_9BACT</name>